<evidence type="ECO:0000259" key="7">
    <source>
        <dbReference type="PROSITE" id="PS50137"/>
    </source>
</evidence>
<dbReference type="Gene3D" id="3.30.160.20">
    <property type="match status" value="1"/>
</dbReference>
<keyword evidence="3" id="KW-0255">Endonuclease</keyword>
<dbReference type="PANTHER" id="PTHR11207">
    <property type="entry name" value="RIBONUCLEASE III"/>
    <property type="match status" value="1"/>
</dbReference>
<dbReference type="GO" id="GO:0003725">
    <property type="term" value="F:double-stranded RNA binding"/>
    <property type="evidence" value="ECO:0007669"/>
    <property type="project" value="TreeGrafter"/>
</dbReference>
<keyword evidence="5 6" id="KW-0694">RNA-binding</keyword>
<evidence type="ECO:0000313" key="10">
    <source>
        <dbReference type="Proteomes" id="UP000604381"/>
    </source>
</evidence>
<dbReference type="SMART" id="SM00358">
    <property type="entry name" value="DSRM"/>
    <property type="match status" value="1"/>
</dbReference>
<name>A0A930UH97_9GAMM</name>
<dbReference type="CDD" id="cd00593">
    <property type="entry name" value="RIBOc"/>
    <property type="match status" value="1"/>
</dbReference>
<accession>A0A930UH97</accession>
<dbReference type="GO" id="GO:0006396">
    <property type="term" value="P:RNA processing"/>
    <property type="evidence" value="ECO:0007669"/>
    <property type="project" value="InterPro"/>
</dbReference>
<keyword evidence="4" id="KW-0378">Hydrolase</keyword>
<dbReference type="InterPro" id="IPR000999">
    <property type="entry name" value="RNase_III_dom"/>
</dbReference>
<dbReference type="AlphaFoldDB" id="A0A930UH97"/>
<dbReference type="EMBL" id="JADHEI010000028">
    <property type="protein sequence ID" value="MBF2734852.1"/>
    <property type="molecule type" value="Genomic_DNA"/>
</dbReference>
<dbReference type="Gene3D" id="1.10.1520.10">
    <property type="entry name" value="Ribonuclease III domain"/>
    <property type="match status" value="1"/>
</dbReference>
<keyword evidence="10" id="KW-1185">Reference proteome</keyword>
<dbReference type="PANTHER" id="PTHR11207:SF0">
    <property type="entry name" value="RIBONUCLEASE 3"/>
    <property type="match status" value="1"/>
</dbReference>
<evidence type="ECO:0000256" key="6">
    <source>
        <dbReference type="PROSITE-ProRule" id="PRU00266"/>
    </source>
</evidence>
<dbReference type="CDD" id="cd00048">
    <property type="entry name" value="DSRM_SF"/>
    <property type="match status" value="1"/>
</dbReference>
<comment type="caution">
    <text evidence="9">The sequence shown here is derived from an EMBL/GenBank/DDBJ whole genome shotgun (WGS) entry which is preliminary data.</text>
</comment>
<evidence type="ECO:0000313" key="9">
    <source>
        <dbReference type="EMBL" id="MBF2734852.1"/>
    </source>
</evidence>
<evidence type="ECO:0000256" key="2">
    <source>
        <dbReference type="ARBA" id="ARBA00022722"/>
    </source>
</evidence>
<dbReference type="PROSITE" id="PS50142">
    <property type="entry name" value="RNASE_3_2"/>
    <property type="match status" value="1"/>
</dbReference>
<dbReference type="SUPFAM" id="SSF54768">
    <property type="entry name" value="dsRNA-binding domain-like"/>
    <property type="match status" value="1"/>
</dbReference>
<dbReference type="Pfam" id="PF00636">
    <property type="entry name" value="Ribonuclease_3"/>
    <property type="match status" value="1"/>
</dbReference>
<keyword evidence="2" id="KW-0540">Nuclease</keyword>
<comment type="similarity">
    <text evidence="1">Belongs to the ribonuclease III family.</text>
</comment>
<evidence type="ECO:0000256" key="1">
    <source>
        <dbReference type="ARBA" id="ARBA00010183"/>
    </source>
</evidence>
<dbReference type="PROSITE" id="PS00517">
    <property type="entry name" value="RNASE_3_1"/>
    <property type="match status" value="1"/>
</dbReference>
<proteinExistence type="inferred from homology"/>
<evidence type="ECO:0000256" key="3">
    <source>
        <dbReference type="ARBA" id="ARBA00022759"/>
    </source>
</evidence>
<dbReference type="GO" id="GO:0010468">
    <property type="term" value="P:regulation of gene expression"/>
    <property type="evidence" value="ECO:0007669"/>
    <property type="project" value="TreeGrafter"/>
</dbReference>
<dbReference type="Pfam" id="PF00035">
    <property type="entry name" value="dsrm"/>
    <property type="match status" value="1"/>
</dbReference>
<reference evidence="9" key="1">
    <citation type="submission" date="2020-10" db="EMBL/GenBank/DDBJ databases">
        <title>An improved Amphimedon queenslandica hologenome assembly reveals how three proteobacterial symbionts can extend the metabolic phenotypic of their marine sponge host.</title>
        <authorList>
            <person name="Degnan B."/>
            <person name="Degnan S."/>
            <person name="Xiang X."/>
        </authorList>
    </citation>
    <scope>NUCLEOTIDE SEQUENCE</scope>
    <source>
        <strain evidence="9">AqS2</strain>
    </source>
</reference>
<gene>
    <name evidence="9" type="ORF">ISN26_01990</name>
</gene>
<sequence>MGFPHEFADAGLEEACRDRSNPQFQRLEWLGDRALGCAVAQLLYRRHPSRDQADLSRAISLIVSNSNLARVARQLGLVDEQAGLKGAADVLEAYLGAVLEDAGLPAASACVADVFGAQIDNIPSNRVAKDVKTRLNEHLEGEAVLPPEYAYETLRGGFQATCRLGNRVSYGEGASKQAAAREAAARMLAALEAEKKAAAAAAAAEGDAVPAAADDA</sequence>
<organism evidence="9 10">
    <name type="scientific">Candidatus Amphirhobacter heronislandensis</name>
    <dbReference type="NCBI Taxonomy" id="1732024"/>
    <lineage>
        <taxon>Bacteria</taxon>
        <taxon>Pseudomonadati</taxon>
        <taxon>Pseudomonadota</taxon>
        <taxon>Gammaproteobacteria</taxon>
        <taxon>Candidatus Tethybacterales</taxon>
        <taxon>Candidatus Tethybacteraceae</taxon>
        <taxon>Candidatus Amphirhobacter</taxon>
    </lineage>
</organism>
<dbReference type="SUPFAM" id="SSF69065">
    <property type="entry name" value="RNase III domain-like"/>
    <property type="match status" value="1"/>
</dbReference>
<evidence type="ECO:0000256" key="4">
    <source>
        <dbReference type="ARBA" id="ARBA00022801"/>
    </source>
</evidence>
<dbReference type="PROSITE" id="PS50137">
    <property type="entry name" value="DS_RBD"/>
    <property type="match status" value="1"/>
</dbReference>
<protein>
    <submittedName>
        <fullName evidence="9">Ribonuclease III family protein</fullName>
    </submittedName>
</protein>
<dbReference type="GO" id="GO:0004525">
    <property type="term" value="F:ribonuclease III activity"/>
    <property type="evidence" value="ECO:0007669"/>
    <property type="project" value="InterPro"/>
</dbReference>
<evidence type="ECO:0000259" key="8">
    <source>
        <dbReference type="PROSITE" id="PS50142"/>
    </source>
</evidence>
<evidence type="ECO:0000256" key="5">
    <source>
        <dbReference type="ARBA" id="ARBA00022884"/>
    </source>
</evidence>
<dbReference type="InterPro" id="IPR036389">
    <property type="entry name" value="RNase_III_sf"/>
</dbReference>
<dbReference type="Proteomes" id="UP000604381">
    <property type="component" value="Unassembled WGS sequence"/>
</dbReference>
<feature type="domain" description="RNase III" evidence="8">
    <location>
        <begin position="18"/>
        <end position="103"/>
    </location>
</feature>
<feature type="domain" description="DRBM" evidence="7">
    <location>
        <begin position="130"/>
        <end position="193"/>
    </location>
</feature>
<dbReference type="InterPro" id="IPR014720">
    <property type="entry name" value="dsRBD_dom"/>
</dbReference>
<dbReference type="SMART" id="SM00535">
    <property type="entry name" value="RIBOc"/>
    <property type="match status" value="1"/>
</dbReference>